<organism evidence="2 3">
    <name type="scientific">Trema orientale</name>
    <name type="common">Charcoal tree</name>
    <name type="synonym">Celtis orientalis</name>
    <dbReference type="NCBI Taxonomy" id="63057"/>
    <lineage>
        <taxon>Eukaryota</taxon>
        <taxon>Viridiplantae</taxon>
        <taxon>Streptophyta</taxon>
        <taxon>Embryophyta</taxon>
        <taxon>Tracheophyta</taxon>
        <taxon>Spermatophyta</taxon>
        <taxon>Magnoliopsida</taxon>
        <taxon>eudicotyledons</taxon>
        <taxon>Gunneridae</taxon>
        <taxon>Pentapetalae</taxon>
        <taxon>rosids</taxon>
        <taxon>fabids</taxon>
        <taxon>Rosales</taxon>
        <taxon>Cannabaceae</taxon>
        <taxon>Trema</taxon>
    </lineage>
</organism>
<dbReference type="AlphaFoldDB" id="A0A2P5FDY8"/>
<protein>
    <submittedName>
        <fullName evidence="2">Uncharacterized protein</fullName>
    </submittedName>
</protein>
<feature type="region of interest" description="Disordered" evidence="1">
    <location>
        <begin position="39"/>
        <end position="71"/>
    </location>
</feature>
<dbReference type="Proteomes" id="UP000237000">
    <property type="component" value="Unassembled WGS sequence"/>
</dbReference>
<name>A0A2P5FDY8_TREOI</name>
<evidence type="ECO:0000256" key="1">
    <source>
        <dbReference type="SAM" id="MobiDB-lite"/>
    </source>
</evidence>
<gene>
    <name evidence="2" type="ORF">TorRG33x02_082580</name>
</gene>
<evidence type="ECO:0000313" key="2">
    <source>
        <dbReference type="EMBL" id="PON96010.1"/>
    </source>
</evidence>
<proteinExistence type="predicted"/>
<comment type="caution">
    <text evidence="2">The sequence shown here is derived from an EMBL/GenBank/DDBJ whole genome shotgun (WGS) entry which is preliminary data.</text>
</comment>
<accession>A0A2P5FDY8</accession>
<reference evidence="3" key="1">
    <citation type="submission" date="2016-06" db="EMBL/GenBank/DDBJ databases">
        <title>Parallel loss of symbiosis genes in relatives of nitrogen-fixing non-legume Parasponia.</title>
        <authorList>
            <person name="Van Velzen R."/>
            <person name="Holmer R."/>
            <person name="Bu F."/>
            <person name="Rutten L."/>
            <person name="Van Zeijl A."/>
            <person name="Liu W."/>
            <person name="Santuari L."/>
            <person name="Cao Q."/>
            <person name="Sharma T."/>
            <person name="Shen D."/>
            <person name="Roswanjaya Y."/>
            <person name="Wardhani T."/>
            <person name="Kalhor M.S."/>
            <person name="Jansen J."/>
            <person name="Van den Hoogen J."/>
            <person name="Gungor B."/>
            <person name="Hartog M."/>
            <person name="Hontelez J."/>
            <person name="Verver J."/>
            <person name="Yang W.-C."/>
            <person name="Schijlen E."/>
            <person name="Repin R."/>
            <person name="Schilthuizen M."/>
            <person name="Schranz E."/>
            <person name="Heidstra R."/>
            <person name="Miyata K."/>
            <person name="Fedorova E."/>
            <person name="Kohlen W."/>
            <person name="Bisseling T."/>
            <person name="Smit S."/>
            <person name="Geurts R."/>
        </authorList>
    </citation>
    <scope>NUCLEOTIDE SEQUENCE [LARGE SCALE GENOMIC DNA]</scope>
    <source>
        <strain evidence="3">cv. RG33-2</strain>
    </source>
</reference>
<keyword evidence="3" id="KW-1185">Reference proteome</keyword>
<dbReference type="EMBL" id="JXTC01000041">
    <property type="protein sequence ID" value="PON96010.1"/>
    <property type="molecule type" value="Genomic_DNA"/>
</dbReference>
<evidence type="ECO:0000313" key="3">
    <source>
        <dbReference type="Proteomes" id="UP000237000"/>
    </source>
</evidence>
<feature type="compositionally biased region" description="Polar residues" evidence="1">
    <location>
        <begin position="44"/>
        <end position="57"/>
    </location>
</feature>
<dbReference type="InParanoid" id="A0A2P5FDY8"/>
<sequence>MMLIHISKAHSNNLLSIELDESRAAWFRIRVVLEEFHQRARGSGQHQESYPKIQTTSRSRKSSGQRGLIQMEKKRKEGILTRLYPLELGLDHALVRNPPFKIAHTL</sequence>